<dbReference type="EMBL" id="MEUB01000014">
    <property type="protein sequence ID" value="OGC23809.1"/>
    <property type="molecule type" value="Genomic_DNA"/>
</dbReference>
<protein>
    <submittedName>
        <fullName evidence="1">Uncharacterized protein</fullName>
    </submittedName>
</protein>
<dbReference type="AlphaFoldDB" id="A0A1F4STR0"/>
<sequence>MVIDRIGGGTKIVKEFSKVKVLKFKGCAGYYAAETLRSSFLADDFRRQEKGHLSLNALGLKFVEGTGKRIFISRVFYPDRYSFDSEMGYGKTKTSSVVQDLGKIGLEPLRRGEDEDYAGVEQRIYETPYGVRKTDPHLLHLFARQNGVYKQNDIDSYPSSDALRNARDNIINLMPISLQYGEVLLDNINSFLALSKSFVENFDKEGLSTLTLEVFLKKIDYTLTFSIEAPHEADRISVLTPRWHLAIQKGQSKEGVPVSLTGNIDD</sequence>
<evidence type="ECO:0000313" key="2">
    <source>
        <dbReference type="Proteomes" id="UP000178417"/>
    </source>
</evidence>
<organism evidence="1 2">
    <name type="scientific">candidate division WOR-1 bacterium RIFOXYB2_FULL_37_13</name>
    <dbReference type="NCBI Taxonomy" id="1802579"/>
    <lineage>
        <taxon>Bacteria</taxon>
        <taxon>Bacillati</taxon>
        <taxon>Saganbacteria</taxon>
    </lineage>
</organism>
<proteinExistence type="predicted"/>
<dbReference type="Proteomes" id="UP000178417">
    <property type="component" value="Unassembled WGS sequence"/>
</dbReference>
<evidence type="ECO:0000313" key="1">
    <source>
        <dbReference type="EMBL" id="OGC23809.1"/>
    </source>
</evidence>
<dbReference type="STRING" id="1802579.A2310_04250"/>
<name>A0A1F4STR0_UNCSA</name>
<reference evidence="1 2" key="1">
    <citation type="journal article" date="2016" name="Nat. Commun.">
        <title>Thousands of microbial genomes shed light on interconnected biogeochemical processes in an aquifer system.</title>
        <authorList>
            <person name="Anantharaman K."/>
            <person name="Brown C.T."/>
            <person name="Hug L.A."/>
            <person name="Sharon I."/>
            <person name="Castelle C.J."/>
            <person name="Probst A.J."/>
            <person name="Thomas B.C."/>
            <person name="Singh A."/>
            <person name="Wilkins M.J."/>
            <person name="Karaoz U."/>
            <person name="Brodie E.L."/>
            <person name="Williams K.H."/>
            <person name="Hubbard S.S."/>
            <person name="Banfield J.F."/>
        </authorList>
    </citation>
    <scope>NUCLEOTIDE SEQUENCE [LARGE SCALE GENOMIC DNA]</scope>
</reference>
<comment type="caution">
    <text evidence="1">The sequence shown here is derived from an EMBL/GenBank/DDBJ whole genome shotgun (WGS) entry which is preliminary data.</text>
</comment>
<gene>
    <name evidence="1" type="ORF">A2310_04250</name>
</gene>
<accession>A0A1F4STR0</accession>